<protein>
    <submittedName>
        <fullName evidence="2">3-oxoacyl-ACP reductase</fullName>
    </submittedName>
</protein>
<dbReference type="Gene3D" id="3.40.50.720">
    <property type="entry name" value="NAD(P)-binding Rossmann-like Domain"/>
    <property type="match status" value="1"/>
</dbReference>
<dbReference type="KEGG" id="vte:BHY08_02055"/>
<keyword evidence="3" id="KW-1185">Reference proteome</keyword>
<dbReference type="SUPFAM" id="SSF51735">
    <property type="entry name" value="NAD(P)-binding Rossmann-fold domains"/>
    <property type="match status" value="1"/>
</dbReference>
<sequence length="241" mass="26777">MRYVLVTGASGDIGSACVLKLAKKGYSVYCHYYQQENKITSLINDLQQLYPKQDFFAIQADLSQESDVNRLVDSLFQLHAIVFAHGGTVYKLLTDTTEAEMQFLWDTHLKQPIRLCQLCQSSLTKQSSSQIVFISSVYGLIGSSMEVMYSTVKGAQISFVKAYAKEVASMNLTVNSIAPGAVETQMNALWTENEKYELISEIPLNRLAHPEEIASLVTYLLSEDATYMTGSVIPITGGWTL</sequence>
<dbReference type="NCBIfam" id="NF047420">
    <property type="entry name" value="EF_P_mod_YmfI"/>
    <property type="match status" value="1"/>
</dbReference>
<dbReference type="OrthoDB" id="9803333at2"/>
<evidence type="ECO:0000313" key="2">
    <source>
        <dbReference type="EMBL" id="APB30717.1"/>
    </source>
</evidence>
<dbReference type="CDD" id="cd05233">
    <property type="entry name" value="SDR_c"/>
    <property type="match status" value="1"/>
</dbReference>
<dbReference type="InterPro" id="IPR036291">
    <property type="entry name" value="NAD(P)-bd_dom_sf"/>
</dbReference>
<comment type="similarity">
    <text evidence="1">Belongs to the short-chain dehydrogenases/reductases (SDR) family.</text>
</comment>
<dbReference type="InterPro" id="IPR050259">
    <property type="entry name" value="SDR"/>
</dbReference>
<dbReference type="AlphaFoldDB" id="A0A1J0A447"/>
<reference evidence="2 3" key="1">
    <citation type="submission" date="2016-09" db="EMBL/GenBank/DDBJ databases">
        <title>Vagococcus teuberi sp. nov., isolated from the Malian artisanal sour milk fene.</title>
        <authorList>
            <person name="Wullschleger S."/>
            <person name="Seifert C."/>
            <person name="Baumgartner S."/>
            <person name="Lacroix C."/>
            <person name="Bonfoh B."/>
            <person name="Stevens M.J."/>
            <person name="Meile L."/>
        </authorList>
    </citation>
    <scope>NUCLEOTIDE SEQUENCE [LARGE SCALE GENOMIC DNA]</scope>
    <source>
        <strain evidence="2 3">DSM 21459</strain>
    </source>
</reference>
<organism evidence="2 3">
    <name type="scientific">Vagococcus teuberi</name>
    <dbReference type="NCBI Taxonomy" id="519472"/>
    <lineage>
        <taxon>Bacteria</taxon>
        <taxon>Bacillati</taxon>
        <taxon>Bacillota</taxon>
        <taxon>Bacilli</taxon>
        <taxon>Lactobacillales</taxon>
        <taxon>Enterococcaceae</taxon>
        <taxon>Vagococcus</taxon>
    </lineage>
</organism>
<dbReference type="PRINTS" id="PR00081">
    <property type="entry name" value="GDHRDH"/>
</dbReference>
<dbReference type="Proteomes" id="UP000191200">
    <property type="component" value="Chromosome"/>
</dbReference>
<dbReference type="InterPro" id="IPR002347">
    <property type="entry name" value="SDR_fam"/>
</dbReference>
<dbReference type="RefSeq" id="WP_071456286.1">
    <property type="nucleotide sequence ID" value="NZ_CABJEN010000004.1"/>
</dbReference>
<evidence type="ECO:0000313" key="3">
    <source>
        <dbReference type="Proteomes" id="UP000191200"/>
    </source>
</evidence>
<dbReference type="EMBL" id="CP017267">
    <property type="protein sequence ID" value="APB30717.1"/>
    <property type="molecule type" value="Genomic_DNA"/>
</dbReference>
<accession>A0A1J0A447</accession>
<gene>
    <name evidence="2" type="ORF">BHY08_02055</name>
</gene>
<proteinExistence type="inferred from homology"/>
<dbReference type="Pfam" id="PF13561">
    <property type="entry name" value="adh_short_C2"/>
    <property type="match status" value="1"/>
</dbReference>
<dbReference type="PANTHER" id="PTHR42879">
    <property type="entry name" value="3-OXOACYL-(ACYL-CARRIER-PROTEIN) REDUCTASE"/>
    <property type="match status" value="1"/>
</dbReference>
<name>A0A1J0A447_9ENTE</name>
<evidence type="ECO:0000256" key="1">
    <source>
        <dbReference type="ARBA" id="ARBA00006484"/>
    </source>
</evidence>
<dbReference type="PANTHER" id="PTHR42879:SF2">
    <property type="entry name" value="3-OXOACYL-[ACYL-CARRIER-PROTEIN] REDUCTASE FABG"/>
    <property type="match status" value="1"/>
</dbReference>
<dbReference type="STRING" id="519472.BHY08_02055"/>